<evidence type="ECO:0000313" key="1">
    <source>
        <dbReference type="EMBL" id="CBS89521.1"/>
    </source>
</evidence>
<reference evidence="2" key="1">
    <citation type="journal article" date="2011" name="PLoS Genet.">
        <title>Azospirillum genomes reveal transition of bacteria from aquatic to terrestrial environments.</title>
        <authorList>
            <person name="Wisniewski-Dye F."/>
            <person name="Borziak K."/>
            <person name="Khalsa-Moyers G."/>
            <person name="Alexandre G."/>
            <person name="Sukharnikov L.O."/>
            <person name="Wuichet K."/>
            <person name="Hurst G.B."/>
            <person name="McDonald W.H."/>
            <person name="Robertson J.S."/>
            <person name="Barbe V."/>
            <person name="Calteau A."/>
            <person name="Rouy Z."/>
            <person name="Mangenot S."/>
            <person name="Prigent-Combaret C."/>
            <person name="Normand P."/>
            <person name="Boyer M."/>
            <person name="Siguier P."/>
            <person name="Dessaux Y."/>
            <person name="Elmerich C."/>
            <person name="Condemine G."/>
            <person name="Krishnen G."/>
            <person name="Kennedy I."/>
            <person name="Paterson A.H."/>
            <person name="Gonzalez V."/>
            <person name="Mavingui P."/>
            <person name="Zhulin I.B."/>
        </authorList>
    </citation>
    <scope>NUCLEOTIDE SEQUENCE [LARGE SCALE GENOMIC DNA]</scope>
    <source>
        <strain evidence="2">4B</strain>
    </source>
</reference>
<accession>G7ZCP0</accession>
<dbReference type="OrthoDB" id="8410055at2"/>
<dbReference type="KEGG" id="ali:AZOLI_p20377"/>
<organism evidence="1 2">
    <name type="scientific">Azospirillum lipoferum (strain 4B)</name>
    <dbReference type="NCBI Taxonomy" id="862719"/>
    <lineage>
        <taxon>Bacteria</taxon>
        <taxon>Pseudomonadati</taxon>
        <taxon>Pseudomonadota</taxon>
        <taxon>Alphaproteobacteria</taxon>
        <taxon>Rhodospirillales</taxon>
        <taxon>Azospirillaceae</taxon>
        <taxon>Azospirillum</taxon>
    </lineage>
</organism>
<dbReference type="Proteomes" id="UP000005667">
    <property type="component" value="Plasmid AZO_p2"/>
</dbReference>
<keyword evidence="2" id="KW-1185">Reference proteome</keyword>
<name>G7ZCP0_AZOL4</name>
<keyword evidence="1" id="KW-0614">Plasmid</keyword>
<geneLocation type="plasmid" evidence="1 2">
    <name>AZO_p2</name>
</geneLocation>
<dbReference type="AlphaFoldDB" id="G7ZCP0"/>
<dbReference type="HOGENOM" id="CLU_920251_0_0_5"/>
<sequence length="302" mass="32338">MGNGPMINHIWAYIAISTVALAGCQSTLTGAPEEKYLSNKGGEQRPLLDAVVFEKRLSEAYIEKALDSPTKESRDYIVFSRLAEIDALYGAYENAVLAESRKTGFALSFGSLAAGLLGGYTTGTASRVYSLIGGGISAVHTSYDKEVLAESTIQAFMAQMRAGRSAVRTEIYNNLRADHTKYPIEAALSDLRRYWQAGTLAAAIGGIAEQASQAEIQKGEQSKGAGALLFDILLPDDQTVHDALFKYIKNKSNVAKYLASAEKNGATINGNISDPSFRALEAISNERNSAANAAVAKQLNLL</sequence>
<dbReference type="EMBL" id="FQ311870">
    <property type="protein sequence ID" value="CBS89521.1"/>
    <property type="molecule type" value="Genomic_DNA"/>
</dbReference>
<evidence type="ECO:0000313" key="2">
    <source>
        <dbReference type="Proteomes" id="UP000005667"/>
    </source>
</evidence>
<proteinExistence type="predicted"/>
<gene>
    <name evidence="1" type="ordered locus">AZOLI_p20377</name>
</gene>
<protein>
    <submittedName>
        <fullName evidence="1">Uncharacterized protein</fullName>
    </submittedName>
</protein>